<feature type="non-terminal residue" evidence="1">
    <location>
        <position position="258"/>
    </location>
</feature>
<dbReference type="InterPro" id="IPR026360">
    <property type="entry name" value="Xnuc_lig_assoc"/>
</dbReference>
<gene>
    <name evidence="1" type="ORF">CUN48_14950</name>
</gene>
<feature type="non-terminal residue" evidence="1">
    <location>
        <position position="1"/>
    </location>
</feature>
<keyword evidence="1" id="KW-0436">Ligase</keyword>
<evidence type="ECO:0000313" key="1">
    <source>
        <dbReference type="EMBL" id="PJF46212.1"/>
    </source>
</evidence>
<dbReference type="GO" id="GO:0004521">
    <property type="term" value="F:RNA endonuclease activity"/>
    <property type="evidence" value="ECO:0007669"/>
    <property type="project" value="TreeGrafter"/>
</dbReference>
<sequence>DHARPGSQRYLTTPTGAPLLARRVGDAVVQTLPFGERLTINDVTISFHPAGHLLGSAQVRLERRGVAWVVSGDYKLERDRTCEPFEPVRCHVFITESTFGLPIYRWPPQAEVFAEIERWWRTNQENGYTSVLYAYALGKAQRLLAGIDASLGPILVHGAVLPFIQLYRSAGVELPEVFHADEMNARLHRGRALVIAPPSAGHMSGWLRKFGPCSQAFASGWMTIRGARRRRALDRGFVLSDHADWAGLLEAIRATGAE</sequence>
<dbReference type="GO" id="GO:0016874">
    <property type="term" value="F:ligase activity"/>
    <property type="evidence" value="ECO:0007669"/>
    <property type="project" value="UniProtKB-KW"/>
</dbReference>
<comment type="caution">
    <text evidence="1">The sequence shown here is derived from an EMBL/GenBank/DDBJ whole genome shotgun (WGS) entry which is preliminary data.</text>
</comment>
<organism evidence="1 2">
    <name type="scientific">Candidatus Thermofonsia Clade 3 bacterium</name>
    <dbReference type="NCBI Taxonomy" id="2364212"/>
    <lineage>
        <taxon>Bacteria</taxon>
        <taxon>Bacillati</taxon>
        <taxon>Chloroflexota</taxon>
        <taxon>Candidatus Thermofontia</taxon>
        <taxon>Candidatus Thermofonsia Clade 3</taxon>
    </lineage>
</organism>
<dbReference type="PANTHER" id="PTHR11203:SF49">
    <property type="entry name" value="BLL1145 PROTEIN"/>
    <property type="match status" value="1"/>
</dbReference>
<protein>
    <submittedName>
        <fullName evidence="1">DNA ligase-associated DEXH box helicase</fullName>
    </submittedName>
</protein>
<dbReference type="Gene3D" id="3.40.50.10890">
    <property type="match status" value="1"/>
</dbReference>
<dbReference type="AlphaFoldDB" id="A0A2M8Q8S6"/>
<dbReference type="PANTHER" id="PTHR11203">
    <property type="entry name" value="CLEAVAGE AND POLYADENYLATION SPECIFICITY FACTOR FAMILY MEMBER"/>
    <property type="match status" value="1"/>
</dbReference>
<dbReference type="InterPro" id="IPR036866">
    <property type="entry name" value="RibonucZ/Hydroxyglut_hydro"/>
</dbReference>
<dbReference type="NCBIfam" id="TIGR04122">
    <property type="entry name" value="Xnuc_lig_assoc"/>
    <property type="match status" value="1"/>
</dbReference>
<accession>A0A2M8Q8S6</accession>
<evidence type="ECO:0000313" key="2">
    <source>
        <dbReference type="Proteomes" id="UP000230790"/>
    </source>
</evidence>
<reference evidence="1 2" key="1">
    <citation type="submission" date="2017-11" db="EMBL/GenBank/DDBJ databases">
        <title>Evolution of Phototrophy in the Chloroflexi Phylum Driven by Horizontal Gene Transfer.</title>
        <authorList>
            <person name="Ward L.M."/>
            <person name="Hemp J."/>
            <person name="Shih P.M."/>
            <person name="Mcglynn S.E."/>
            <person name="Fischer W."/>
        </authorList>
    </citation>
    <scope>NUCLEOTIDE SEQUENCE [LARGE SCALE GENOMIC DNA]</scope>
    <source>
        <strain evidence="1">JP3_7</strain>
    </source>
</reference>
<name>A0A2M8Q8S6_9CHLR</name>
<dbReference type="InterPro" id="IPR050698">
    <property type="entry name" value="MBL"/>
</dbReference>
<proteinExistence type="predicted"/>
<dbReference type="SUPFAM" id="SSF56281">
    <property type="entry name" value="Metallo-hydrolase/oxidoreductase"/>
    <property type="match status" value="1"/>
</dbReference>
<dbReference type="EMBL" id="PGTN01000377">
    <property type="protein sequence ID" value="PJF46212.1"/>
    <property type="molecule type" value="Genomic_DNA"/>
</dbReference>
<dbReference type="Proteomes" id="UP000230790">
    <property type="component" value="Unassembled WGS sequence"/>
</dbReference>
<dbReference type="Gene3D" id="3.60.15.10">
    <property type="entry name" value="Ribonuclease Z/Hydroxyacylglutathione hydrolase-like"/>
    <property type="match status" value="1"/>
</dbReference>